<dbReference type="EMBL" id="CABFOC020000014">
    <property type="protein sequence ID" value="CAH0046302.1"/>
    <property type="molecule type" value="Genomic_DNA"/>
</dbReference>
<organism evidence="4 5">
    <name type="scientific">Clonostachys solani</name>
    <dbReference type="NCBI Taxonomy" id="160281"/>
    <lineage>
        <taxon>Eukaryota</taxon>
        <taxon>Fungi</taxon>
        <taxon>Dikarya</taxon>
        <taxon>Ascomycota</taxon>
        <taxon>Pezizomycotina</taxon>
        <taxon>Sordariomycetes</taxon>
        <taxon>Hypocreomycetidae</taxon>
        <taxon>Hypocreales</taxon>
        <taxon>Bionectriaceae</taxon>
        <taxon>Clonostachys</taxon>
    </lineage>
</organism>
<evidence type="ECO:0000259" key="3">
    <source>
        <dbReference type="Pfam" id="PF05368"/>
    </source>
</evidence>
<dbReference type="CDD" id="cd05251">
    <property type="entry name" value="NmrA_like_SDR_a"/>
    <property type="match status" value="1"/>
</dbReference>
<comment type="similarity">
    <text evidence="1">Belongs to the NmrA-type oxidoreductase family.</text>
</comment>
<evidence type="ECO:0000256" key="1">
    <source>
        <dbReference type="ARBA" id="ARBA00006328"/>
    </source>
</evidence>
<dbReference type="InterPro" id="IPR036291">
    <property type="entry name" value="NAD(P)-bd_dom_sf"/>
</dbReference>
<keyword evidence="2" id="KW-0521">NADP</keyword>
<comment type="caution">
    <text evidence="4">The sequence shown here is derived from an EMBL/GenBank/DDBJ whole genome shotgun (WGS) entry which is preliminary data.</text>
</comment>
<keyword evidence="5" id="KW-1185">Reference proteome</keyword>
<dbReference type="GO" id="GO:0005634">
    <property type="term" value="C:nucleus"/>
    <property type="evidence" value="ECO:0007669"/>
    <property type="project" value="TreeGrafter"/>
</dbReference>
<dbReference type="PANTHER" id="PTHR42748:SF31">
    <property type="entry name" value="NMRA-LIKE DOMAIN-CONTAINING PROTEIN-RELATED"/>
    <property type="match status" value="1"/>
</dbReference>
<dbReference type="InterPro" id="IPR051164">
    <property type="entry name" value="NmrA-like_oxidored"/>
</dbReference>
<sequence length="304" mass="32650">MSKILTVFGATGTQGGSVIDAVLADPVLSKEYTIRGITRDVNKPAAKALADKGVKMVSADMKSIETAKPAVEGAHTVFFVTNYWEKCSAELEISQGKAVADASKAAGVKHLIFSSLLNVTEASKGALPHVEHFDSKAAIEQYIRDIGIPATFVQPGFYMSNYITQFKKNDDGSYTHAMPVDGEKAQVPVFDAAGDTGLFVKAAIKDSAPSGKRILATTEYLTPNQVVADFTAATGKKATYKQVSNDVYKSFLPASFAQEMLENMLLLQGPGYYAGADLSNSLALLDRKPTTWKDFAKTNKGKWA</sequence>
<feature type="domain" description="NmrA-like" evidence="3">
    <location>
        <begin position="2"/>
        <end position="295"/>
    </location>
</feature>
<reference evidence="4" key="1">
    <citation type="submission" date="2021-10" db="EMBL/GenBank/DDBJ databases">
        <authorList>
            <person name="Piombo E."/>
        </authorList>
    </citation>
    <scope>NUCLEOTIDE SEQUENCE</scope>
</reference>
<dbReference type="OrthoDB" id="300709at2759"/>
<dbReference type="AlphaFoldDB" id="A0A9N9YZK3"/>
<dbReference type="PANTHER" id="PTHR42748">
    <property type="entry name" value="NITROGEN METABOLITE REPRESSION PROTEIN NMRA FAMILY MEMBER"/>
    <property type="match status" value="1"/>
</dbReference>
<dbReference type="Pfam" id="PF05368">
    <property type="entry name" value="NmrA"/>
    <property type="match status" value="1"/>
</dbReference>
<gene>
    <name evidence="4" type="ORF">CSOL1703_00012034</name>
</gene>
<proteinExistence type="inferred from homology"/>
<evidence type="ECO:0000256" key="2">
    <source>
        <dbReference type="ARBA" id="ARBA00022857"/>
    </source>
</evidence>
<dbReference type="Gene3D" id="3.90.25.10">
    <property type="entry name" value="UDP-galactose 4-epimerase, domain 1"/>
    <property type="match status" value="1"/>
</dbReference>
<name>A0A9N9YZK3_9HYPO</name>
<accession>A0A9N9YZK3</accession>
<protein>
    <recommendedName>
        <fullName evidence="3">NmrA-like domain-containing protein</fullName>
    </recommendedName>
</protein>
<dbReference type="InterPro" id="IPR008030">
    <property type="entry name" value="NmrA-like"/>
</dbReference>
<dbReference type="Proteomes" id="UP000775872">
    <property type="component" value="Unassembled WGS sequence"/>
</dbReference>
<evidence type="ECO:0000313" key="5">
    <source>
        <dbReference type="Proteomes" id="UP000775872"/>
    </source>
</evidence>
<dbReference type="SUPFAM" id="SSF51735">
    <property type="entry name" value="NAD(P)-binding Rossmann-fold domains"/>
    <property type="match status" value="1"/>
</dbReference>
<evidence type="ECO:0000313" key="4">
    <source>
        <dbReference type="EMBL" id="CAH0046302.1"/>
    </source>
</evidence>
<dbReference type="Gene3D" id="3.40.50.720">
    <property type="entry name" value="NAD(P)-binding Rossmann-like Domain"/>
    <property type="match status" value="1"/>
</dbReference>